<name>A0A317CAC1_9GAMM</name>
<dbReference type="GO" id="GO:0005524">
    <property type="term" value="F:ATP binding"/>
    <property type="evidence" value="ECO:0007669"/>
    <property type="project" value="UniProtKB-UniRule"/>
</dbReference>
<dbReference type="SUPFAM" id="SSF53067">
    <property type="entry name" value="Actin-like ATPase domain"/>
    <property type="match status" value="2"/>
</dbReference>
<evidence type="ECO:0000256" key="9">
    <source>
        <dbReference type="ARBA" id="ARBA00022741"/>
    </source>
</evidence>
<keyword evidence="9 16" id="KW-0547">Nucleotide-binding</keyword>
<protein>
    <recommendedName>
        <fullName evidence="15 16">Type III pantothenate kinase</fullName>
        <ecNumber evidence="6 16">2.7.1.33</ecNumber>
    </recommendedName>
    <alternativeName>
        <fullName evidence="16">PanK-III</fullName>
    </alternativeName>
    <alternativeName>
        <fullName evidence="16">Pantothenic acid kinase</fullName>
    </alternativeName>
</protein>
<feature type="binding site" evidence="16">
    <location>
        <position position="177"/>
    </location>
    <ligand>
        <name>substrate</name>
    </ligand>
</feature>
<keyword evidence="16" id="KW-0479">Metal-binding</keyword>
<evidence type="ECO:0000256" key="11">
    <source>
        <dbReference type="ARBA" id="ARBA00022840"/>
    </source>
</evidence>
<dbReference type="Gene3D" id="3.30.420.40">
    <property type="match status" value="2"/>
</dbReference>
<dbReference type="UniPathway" id="UPA00241">
    <property type="reaction ID" value="UER00352"/>
</dbReference>
<sequence length="249" mass="26598">MILLIDAGNSRMKATTFSESVLGDVFSVPYDDKQPLDCLVSYLEAKSPVDSLVLVSVLGTKFEQAIKEYCTDKKIRLVWASSSQVAHGVKNNYDDPTALGSDRFVALVGAVKQFPKQYCIVVDCGTAVTIDGLTIEGEFKGGVILPGLQLWGQSLIGRTSQLKENNLKSPPLFAKNTADAIGGGSVYGLVGAVDSVCTKMKQHFIESGAKETSIKLVICGGDAALVASHSQLEFTLSPHLVLTGLVHYI</sequence>
<keyword evidence="10 16" id="KW-0418">Kinase</keyword>
<feature type="active site" description="Proton acceptor" evidence="16">
    <location>
        <position position="102"/>
    </location>
</feature>
<keyword evidence="11 16" id="KW-0067">ATP-binding</keyword>
<comment type="cofactor">
    <cofactor evidence="16">
        <name>NH4(+)</name>
        <dbReference type="ChEBI" id="CHEBI:28938"/>
    </cofactor>
    <cofactor evidence="16">
        <name>K(+)</name>
        <dbReference type="ChEBI" id="CHEBI:29103"/>
    </cofactor>
    <text evidence="16">A monovalent cation. Ammonium or potassium.</text>
</comment>
<comment type="subunit">
    <text evidence="5 16">Homodimer.</text>
</comment>
<evidence type="ECO:0000256" key="12">
    <source>
        <dbReference type="ARBA" id="ARBA00022958"/>
    </source>
</evidence>
<dbReference type="InterPro" id="IPR043129">
    <property type="entry name" value="ATPase_NBD"/>
</dbReference>
<comment type="function">
    <text evidence="16">Catalyzes the phosphorylation of pantothenate (Pan), the first step in CoA biosynthesis.</text>
</comment>
<dbReference type="InterPro" id="IPR004619">
    <property type="entry name" value="Type_III_PanK"/>
</dbReference>
<dbReference type="NCBIfam" id="TIGR00671">
    <property type="entry name" value="baf"/>
    <property type="match status" value="1"/>
</dbReference>
<evidence type="ECO:0000256" key="14">
    <source>
        <dbReference type="ARBA" id="ARBA00038036"/>
    </source>
</evidence>
<evidence type="ECO:0000256" key="1">
    <source>
        <dbReference type="ARBA" id="ARBA00001206"/>
    </source>
</evidence>
<dbReference type="PANTHER" id="PTHR34265">
    <property type="entry name" value="TYPE III PANTOTHENATE KINASE"/>
    <property type="match status" value="1"/>
</dbReference>
<keyword evidence="18" id="KW-1185">Reference proteome</keyword>
<feature type="binding site" evidence="16">
    <location>
        <begin position="100"/>
        <end position="103"/>
    </location>
    <ligand>
        <name>substrate</name>
    </ligand>
</feature>
<evidence type="ECO:0000256" key="6">
    <source>
        <dbReference type="ARBA" id="ARBA00012102"/>
    </source>
</evidence>
<dbReference type="Proteomes" id="UP000245506">
    <property type="component" value="Unassembled WGS sequence"/>
</dbReference>
<evidence type="ECO:0000256" key="3">
    <source>
        <dbReference type="ARBA" id="ARBA00004496"/>
    </source>
</evidence>
<evidence type="ECO:0000256" key="7">
    <source>
        <dbReference type="ARBA" id="ARBA00022490"/>
    </source>
</evidence>
<evidence type="ECO:0000313" key="18">
    <source>
        <dbReference type="Proteomes" id="UP000245506"/>
    </source>
</evidence>
<comment type="subcellular location">
    <subcellularLocation>
        <location evidence="3 16">Cytoplasm</location>
    </subcellularLocation>
</comment>
<comment type="catalytic activity">
    <reaction evidence="1 16">
        <text>(R)-pantothenate + ATP = (R)-4'-phosphopantothenate + ADP + H(+)</text>
        <dbReference type="Rhea" id="RHEA:16373"/>
        <dbReference type="ChEBI" id="CHEBI:10986"/>
        <dbReference type="ChEBI" id="CHEBI:15378"/>
        <dbReference type="ChEBI" id="CHEBI:29032"/>
        <dbReference type="ChEBI" id="CHEBI:30616"/>
        <dbReference type="ChEBI" id="CHEBI:456216"/>
        <dbReference type="EC" id="2.7.1.33"/>
    </reaction>
</comment>
<keyword evidence="13 16" id="KW-0173">Coenzyme A biosynthesis</keyword>
<dbReference type="RefSeq" id="WP_109824628.1">
    <property type="nucleotide sequence ID" value="NZ_QGKL01000040.1"/>
</dbReference>
<dbReference type="HAMAP" id="MF_01274">
    <property type="entry name" value="Pantothen_kinase_3"/>
    <property type="match status" value="1"/>
</dbReference>
<keyword evidence="7 16" id="KW-0963">Cytoplasm</keyword>
<evidence type="ECO:0000256" key="16">
    <source>
        <dbReference type="HAMAP-Rule" id="MF_01274"/>
    </source>
</evidence>
<dbReference type="GO" id="GO:0046872">
    <property type="term" value="F:metal ion binding"/>
    <property type="evidence" value="ECO:0007669"/>
    <property type="project" value="UniProtKB-KW"/>
</dbReference>
<organism evidence="17 18">
    <name type="scientific">Leucothrix arctica</name>
    <dbReference type="NCBI Taxonomy" id="1481894"/>
    <lineage>
        <taxon>Bacteria</taxon>
        <taxon>Pseudomonadati</taxon>
        <taxon>Pseudomonadota</taxon>
        <taxon>Gammaproteobacteria</taxon>
        <taxon>Thiotrichales</taxon>
        <taxon>Thiotrichaceae</taxon>
        <taxon>Leucothrix</taxon>
    </lineage>
</organism>
<evidence type="ECO:0000256" key="5">
    <source>
        <dbReference type="ARBA" id="ARBA00011738"/>
    </source>
</evidence>
<proteinExistence type="inferred from homology"/>
<evidence type="ECO:0000313" key="17">
    <source>
        <dbReference type="EMBL" id="PWQ94283.1"/>
    </source>
</evidence>
<evidence type="ECO:0000256" key="4">
    <source>
        <dbReference type="ARBA" id="ARBA00005225"/>
    </source>
</evidence>
<feature type="binding site" evidence="16">
    <location>
        <position position="93"/>
    </location>
    <ligand>
        <name>substrate</name>
    </ligand>
</feature>
<comment type="caution">
    <text evidence="17">The sequence shown here is derived from an EMBL/GenBank/DDBJ whole genome shotgun (WGS) entry which is preliminary data.</text>
</comment>
<evidence type="ECO:0000256" key="10">
    <source>
        <dbReference type="ARBA" id="ARBA00022777"/>
    </source>
</evidence>
<evidence type="ECO:0000256" key="8">
    <source>
        <dbReference type="ARBA" id="ARBA00022679"/>
    </source>
</evidence>
<dbReference type="GO" id="GO:0015937">
    <property type="term" value="P:coenzyme A biosynthetic process"/>
    <property type="evidence" value="ECO:0007669"/>
    <property type="project" value="UniProtKB-UniRule"/>
</dbReference>
<dbReference type="GO" id="GO:0005737">
    <property type="term" value="C:cytoplasm"/>
    <property type="evidence" value="ECO:0007669"/>
    <property type="project" value="UniProtKB-SubCell"/>
</dbReference>
<dbReference type="EMBL" id="QGKL01000040">
    <property type="protein sequence ID" value="PWQ94283.1"/>
    <property type="molecule type" value="Genomic_DNA"/>
</dbReference>
<gene>
    <name evidence="16" type="primary">coaX</name>
    <name evidence="17" type="ORF">DKT75_16105</name>
</gene>
<dbReference type="AlphaFoldDB" id="A0A317CAC1"/>
<dbReference type="Pfam" id="PF03309">
    <property type="entry name" value="Pan_kinase"/>
    <property type="match status" value="1"/>
</dbReference>
<dbReference type="PANTHER" id="PTHR34265:SF1">
    <property type="entry name" value="TYPE III PANTOTHENATE KINASE"/>
    <property type="match status" value="1"/>
</dbReference>
<dbReference type="EC" id="2.7.1.33" evidence="6 16"/>
<evidence type="ECO:0000256" key="13">
    <source>
        <dbReference type="ARBA" id="ARBA00022993"/>
    </source>
</evidence>
<feature type="binding site" evidence="16">
    <location>
        <position position="126"/>
    </location>
    <ligand>
        <name>ATP</name>
        <dbReference type="ChEBI" id="CHEBI:30616"/>
    </ligand>
</feature>
<dbReference type="OrthoDB" id="9781305at2"/>
<reference evidence="17 18" key="1">
    <citation type="submission" date="2018-05" db="EMBL/GenBank/DDBJ databases">
        <title>Leucothrix arctica sp. nov., isolated from Arctic seawater.</title>
        <authorList>
            <person name="Choi A."/>
            <person name="Baek K."/>
        </authorList>
    </citation>
    <scope>NUCLEOTIDE SEQUENCE [LARGE SCALE GENOMIC DNA]</scope>
    <source>
        <strain evidence="17 18">IMCC9719</strain>
    </source>
</reference>
<feature type="binding site" evidence="16">
    <location>
        <begin position="6"/>
        <end position="13"/>
    </location>
    <ligand>
        <name>ATP</name>
        <dbReference type="ChEBI" id="CHEBI:30616"/>
    </ligand>
</feature>
<dbReference type="GO" id="GO:0004594">
    <property type="term" value="F:pantothenate kinase activity"/>
    <property type="evidence" value="ECO:0007669"/>
    <property type="project" value="UniProtKB-UniRule"/>
</dbReference>
<comment type="similarity">
    <text evidence="14 16">Belongs to the type III pantothenate kinase family.</text>
</comment>
<feature type="binding site" evidence="16">
    <location>
        <position position="123"/>
    </location>
    <ligand>
        <name>K(+)</name>
        <dbReference type="ChEBI" id="CHEBI:29103"/>
    </ligand>
</feature>
<evidence type="ECO:0000256" key="2">
    <source>
        <dbReference type="ARBA" id="ARBA00001958"/>
    </source>
</evidence>
<keyword evidence="12 16" id="KW-0630">Potassium</keyword>
<comment type="pathway">
    <text evidence="4 16">Cofactor biosynthesis; coenzyme A biosynthesis; CoA from (R)-pantothenate: step 1/5.</text>
</comment>
<dbReference type="CDD" id="cd24015">
    <property type="entry name" value="ASKHA_NBD_PanK-III"/>
    <property type="match status" value="1"/>
</dbReference>
<evidence type="ECO:0000256" key="15">
    <source>
        <dbReference type="ARBA" id="ARBA00040883"/>
    </source>
</evidence>
<keyword evidence="8 16" id="KW-0808">Transferase</keyword>
<accession>A0A317CAC1</accession>
<comment type="cofactor">
    <cofactor evidence="2">
        <name>K(+)</name>
        <dbReference type="ChEBI" id="CHEBI:29103"/>
    </cofactor>
</comment>